<organism evidence="6 7">
    <name type="scientific">Nocardia terpenica</name>
    <dbReference type="NCBI Taxonomy" id="455432"/>
    <lineage>
        <taxon>Bacteria</taxon>
        <taxon>Bacillati</taxon>
        <taxon>Actinomycetota</taxon>
        <taxon>Actinomycetes</taxon>
        <taxon>Mycobacteriales</taxon>
        <taxon>Nocardiaceae</taxon>
        <taxon>Nocardia</taxon>
    </lineage>
</organism>
<keyword evidence="7" id="KW-1185">Reference proteome</keyword>
<dbReference type="STRING" id="455432.AWN90_21425"/>
<keyword evidence="4" id="KW-0812">Transmembrane</keyword>
<protein>
    <recommendedName>
        <fullName evidence="5">Glycosyl transferase family 1 domain-containing protein</fullName>
    </recommendedName>
</protein>
<dbReference type="OrthoDB" id="3661391at2"/>
<feature type="transmembrane region" description="Helical" evidence="4">
    <location>
        <begin position="117"/>
        <end position="137"/>
    </location>
</feature>
<accession>A0A161XL54</accession>
<keyword evidence="1" id="KW-0328">Glycosyltransferase</keyword>
<dbReference type="Pfam" id="PF00534">
    <property type="entry name" value="Glycos_transf_1"/>
    <property type="match status" value="1"/>
</dbReference>
<evidence type="ECO:0000259" key="5">
    <source>
        <dbReference type="Pfam" id="PF00534"/>
    </source>
</evidence>
<evidence type="ECO:0000256" key="4">
    <source>
        <dbReference type="SAM" id="Phobius"/>
    </source>
</evidence>
<gene>
    <name evidence="6" type="ORF">AWN90_21425</name>
</gene>
<evidence type="ECO:0000256" key="3">
    <source>
        <dbReference type="SAM" id="MobiDB-lite"/>
    </source>
</evidence>
<reference evidence="6 7" key="1">
    <citation type="submission" date="2016-04" db="EMBL/GenBank/DDBJ databases">
        <authorList>
            <person name="Evans L.H."/>
            <person name="Alamgir A."/>
            <person name="Owens N."/>
            <person name="Weber N.D."/>
            <person name="Virtaneva K."/>
            <person name="Barbian K."/>
            <person name="Babar A."/>
            <person name="Rosenke K."/>
        </authorList>
    </citation>
    <scope>NUCLEOTIDE SEQUENCE [LARGE SCALE GENOMIC DNA]</scope>
    <source>
        <strain evidence="6 7">IFM 0406</strain>
    </source>
</reference>
<comment type="caution">
    <text evidence="6">The sequence shown here is derived from an EMBL/GenBank/DDBJ whole genome shotgun (WGS) entry which is preliminary data.</text>
</comment>
<dbReference type="Gene3D" id="3.40.50.2000">
    <property type="entry name" value="Glycogen Phosphorylase B"/>
    <property type="match status" value="1"/>
</dbReference>
<feature type="compositionally biased region" description="Basic and acidic residues" evidence="3">
    <location>
        <begin position="564"/>
        <end position="582"/>
    </location>
</feature>
<dbReference type="AlphaFoldDB" id="A0A161XL54"/>
<dbReference type="PANTHER" id="PTHR12526:SF510">
    <property type="entry name" value="D-INOSITOL 3-PHOSPHATE GLYCOSYLTRANSFERASE"/>
    <property type="match status" value="1"/>
</dbReference>
<feature type="domain" description="Glycosyl transferase family 1" evidence="5">
    <location>
        <begin position="227"/>
        <end position="387"/>
    </location>
</feature>
<dbReference type="SUPFAM" id="SSF53756">
    <property type="entry name" value="UDP-Glycosyltransferase/glycogen phosphorylase"/>
    <property type="match status" value="1"/>
</dbReference>
<proteinExistence type="predicted"/>
<dbReference type="PANTHER" id="PTHR12526">
    <property type="entry name" value="GLYCOSYLTRANSFERASE"/>
    <property type="match status" value="1"/>
</dbReference>
<keyword evidence="2" id="KW-0808">Transferase</keyword>
<dbReference type="GO" id="GO:0016757">
    <property type="term" value="F:glycosyltransferase activity"/>
    <property type="evidence" value="ECO:0007669"/>
    <property type="project" value="UniProtKB-KW"/>
</dbReference>
<evidence type="ECO:0000256" key="1">
    <source>
        <dbReference type="ARBA" id="ARBA00022676"/>
    </source>
</evidence>
<dbReference type="InterPro" id="IPR001296">
    <property type="entry name" value="Glyco_trans_1"/>
</dbReference>
<evidence type="ECO:0000313" key="7">
    <source>
        <dbReference type="Proteomes" id="UP000076512"/>
    </source>
</evidence>
<evidence type="ECO:0000256" key="2">
    <source>
        <dbReference type="ARBA" id="ARBA00022679"/>
    </source>
</evidence>
<keyword evidence="4" id="KW-0472">Membrane</keyword>
<keyword evidence="4" id="KW-1133">Transmembrane helix</keyword>
<feature type="region of interest" description="Disordered" evidence="3">
    <location>
        <begin position="556"/>
        <end position="582"/>
    </location>
</feature>
<dbReference type="Proteomes" id="UP000076512">
    <property type="component" value="Unassembled WGS sequence"/>
</dbReference>
<name>A0A161XL54_9NOCA</name>
<dbReference type="EMBL" id="LWGR01000004">
    <property type="protein sequence ID" value="KZM74638.1"/>
    <property type="molecule type" value="Genomic_DNA"/>
</dbReference>
<dbReference type="RefSeq" id="WP_067585969.1">
    <property type="nucleotide sequence ID" value="NZ_KV411304.1"/>
</dbReference>
<evidence type="ECO:0000313" key="6">
    <source>
        <dbReference type="EMBL" id="KZM74638.1"/>
    </source>
</evidence>
<dbReference type="CDD" id="cd03801">
    <property type="entry name" value="GT4_PimA-like"/>
    <property type="match status" value="1"/>
</dbReference>
<sequence>MTGRPTVVVAVHDGFYGCGTGAGYANHGFLHTLLSLLPKGIHLAVLPVRMAPDSPEYHPDWHRRVRALLHDRDVSIHPIDNGTGGRDRWGALDNFRQCSADAADRIRRDILPRVGRVLIVAFDVPFFGLAALLPPAVRRHLIVVPRSSGLLHAPHDTERIAWERDGLHAGLSAGARIGAISPYMRRHLREDYGVPHCALREFADGLCAVDWRRLTGPATDIGIELPGEFVFTMGRAEPYKGFEDLLDAVAILRGRRKHVPHLVFAATAETSRPTDYQRYLAARIAELGIDATIVHRFTPAVPRILTHPGIRAVIVPSRAEPFGRIPMEAFAASAGPVVTTTAHGLSGQITDGVTGFTCPPGAPDALAAALSRALALDSRRRRAMLRRARAHALHHYDHEAMVRGVLAESAPWLMRAGRENDRLRLPSCTRSIVTAGGSVQARPSVKVPIGLQARHWNTIRPERRVLVVAHHVTSLLRLVDMLTVFDSDPRVQLVFSWNGSDPFVDGIDECLARLGAMVIPWHQAINTEFDLAIAANHGGLTEISADLIILPHGAGYTKNSPGEPESRRAGEPESRRAGEPESRSVFGLSQEWLLYNGRPIASALVLGHESELARLRALTPAAAGIGVVAGDPAFDRMLVSRHLRMHYRQALAVAPHQKLIVVCTTWSDRSLLGNWPTLFRELTACLPRDEYRIVGLVHPNVWHGHGTLQVNTWLADARRAGLTLIGPTEGWQAVLLAADLIVGDHGATTCYGAAEDLPVLLGTYPDGDVAPGSVGELLGTLATRINRHETLRTQIEYAMQRHRPGHFAPIRDLMTSCPGEAIERLRALCYRHMRLSVPATAPVTPVIPPELIAIDRPTVLADHVTCTPTGPAEYTIARYPAGVEIDRATAGYLDRAFLVVHENHSQQSLLHEAPVVLATTPAAGQDADDVLADILRRWPAAQVAAVADTDGQLILTRRGHRISVRGNDTGPAAAVVYEWLLTGVGEIPSELGVIVGSRRETLVLRRTRDDNQ</sequence>